<dbReference type="RefSeq" id="WP_043872454.1">
    <property type="nucleotide sequence ID" value="NZ_CCVW01000001.1"/>
</dbReference>
<dbReference type="AlphaFoldDB" id="A0A078KRT9"/>
<reference evidence="2 3" key="1">
    <citation type="submission" date="2014-06" db="EMBL/GenBank/DDBJ databases">
        <authorList>
            <person name="Urmite Genomes Urmite Genomes"/>
        </authorList>
    </citation>
    <scope>NUCLEOTIDE SEQUENCE [LARGE SCALE GENOMIC DNA]</scope>
</reference>
<gene>
    <name evidence="2" type="ORF">BN59_00070</name>
</gene>
<evidence type="ECO:0000313" key="3">
    <source>
        <dbReference type="Proteomes" id="UP000044071"/>
    </source>
</evidence>
<dbReference type="EMBL" id="CCSB01000001">
    <property type="protein sequence ID" value="CDZ75811.1"/>
    <property type="molecule type" value="Genomic_DNA"/>
</dbReference>
<keyword evidence="3" id="KW-1185">Reference proteome</keyword>
<evidence type="ECO:0000256" key="1">
    <source>
        <dbReference type="SAM" id="MobiDB-lite"/>
    </source>
</evidence>
<evidence type="ECO:0000313" key="2">
    <source>
        <dbReference type="EMBL" id="CDZ75811.1"/>
    </source>
</evidence>
<feature type="region of interest" description="Disordered" evidence="1">
    <location>
        <begin position="99"/>
        <end position="132"/>
    </location>
</feature>
<proteinExistence type="predicted"/>
<sequence>MILREKVKLTCWRGKDNLDALLRLAKHDVTKNTLPHIRDTAKDIMAALHDNPDLSNKLPGLENRMLDILVSINRVECRQQLIPAPSNVAVADRLQSISSTQQFKPQLDGTKGANEPEAPKDEEGHSPPTAAL</sequence>
<protein>
    <submittedName>
        <fullName evidence="2">Uncharacterized protein</fullName>
    </submittedName>
</protein>
<organism evidence="2 3">
    <name type="scientific">Legionella massiliensis</name>
    <dbReference type="NCBI Taxonomy" id="1034943"/>
    <lineage>
        <taxon>Bacteria</taxon>
        <taxon>Pseudomonadati</taxon>
        <taxon>Pseudomonadota</taxon>
        <taxon>Gammaproteobacteria</taxon>
        <taxon>Legionellales</taxon>
        <taxon>Legionellaceae</taxon>
        <taxon>Legionella</taxon>
    </lineage>
</organism>
<name>A0A078KRT9_9GAMM</name>
<dbReference type="STRING" id="1034943.BN59_00070"/>
<dbReference type="Proteomes" id="UP000044071">
    <property type="component" value="Unassembled WGS sequence"/>
</dbReference>
<accession>A0A078KRT9</accession>